<dbReference type="InterPro" id="IPR005467">
    <property type="entry name" value="His_kinase_dom"/>
</dbReference>
<dbReference type="InterPro" id="IPR029016">
    <property type="entry name" value="GAF-like_dom_sf"/>
</dbReference>
<dbReference type="InterPro" id="IPR003594">
    <property type="entry name" value="HATPase_dom"/>
</dbReference>
<dbReference type="SUPFAM" id="SSF47384">
    <property type="entry name" value="Homodimeric domain of signal transducing histidine kinase"/>
    <property type="match status" value="1"/>
</dbReference>
<gene>
    <name evidence="11" type="ORF">IZT61_04815</name>
</gene>
<dbReference type="PROSITE" id="PS50109">
    <property type="entry name" value="HIS_KIN"/>
    <property type="match status" value="1"/>
</dbReference>
<dbReference type="InterPro" id="IPR052162">
    <property type="entry name" value="Sensor_kinase/Photoreceptor"/>
</dbReference>
<keyword evidence="3" id="KW-0597">Phosphoprotein</keyword>
<proteinExistence type="predicted"/>
<dbReference type="InterPro" id="IPR000700">
    <property type="entry name" value="PAS-assoc_C"/>
</dbReference>
<evidence type="ECO:0000313" key="12">
    <source>
        <dbReference type="Proteomes" id="UP000594759"/>
    </source>
</evidence>
<evidence type="ECO:0000313" key="11">
    <source>
        <dbReference type="EMBL" id="QPH40603.1"/>
    </source>
</evidence>
<dbReference type="SUPFAM" id="SSF55874">
    <property type="entry name" value="ATPase domain of HSP90 chaperone/DNA topoisomerase II/histidine kinase"/>
    <property type="match status" value="1"/>
</dbReference>
<dbReference type="AlphaFoldDB" id="A0A7S9L1B9"/>
<keyword evidence="7" id="KW-0472">Membrane</keyword>
<feature type="coiled-coil region" evidence="6">
    <location>
        <begin position="194"/>
        <end position="221"/>
    </location>
</feature>
<comment type="catalytic activity">
    <reaction evidence="1">
        <text>ATP + protein L-histidine = ADP + protein N-phospho-L-histidine.</text>
        <dbReference type="EC" id="2.7.13.3"/>
    </reaction>
</comment>
<dbReference type="PROSITE" id="PS50113">
    <property type="entry name" value="PAC"/>
    <property type="match status" value="1"/>
</dbReference>
<dbReference type="SMART" id="SM00388">
    <property type="entry name" value="HisKA"/>
    <property type="match status" value="1"/>
</dbReference>
<reference evidence="11 12" key="1">
    <citation type="submission" date="2020-11" db="EMBL/GenBank/DDBJ databases">
        <title>Pedobacter endophytica, an endophytic bacteria isolated form Carex pumila.</title>
        <authorList>
            <person name="Peng Y."/>
            <person name="Jiang L."/>
            <person name="Lee J."/>
        </authorList>
    </citation>
    <scope>NUCLEOTIDE SEQUENCE [LARGE SCALE GENOMIC DNA]</scope>
    <source>
        <strain evidence="11 12">JBR3-12</strain>
    </source>
</reference>
<dbReference type="InterPro" id="IPR003661">
    <property type="entry name" value="HisK_dim/P_dom"/>
</dbReference>
<feature type="domain" description="PAS" evidence="9">
    <location>
        <begin position="526"/>
        <end position="596"/>
    </location>
</feature>
<feature type="transmembrane region" description="Helical" evidence="7">
    <location>
        <begin position="9"/>
        <end position="31"/>
    </location>
</feature>
<dbReference type="InterPro" id="IPR003018">
    <property type="entry name" value="GAF"/>
</dbReference>
<evidence type="ECO:0000259" key="10">
    <source>
        <dbReference type="PROSITE" id="PS50113"/>
    </source>
</evidence>
<dbReference type="InterPro" id="IPR000014">
    <property type="entry name" value="PAS"/>
</dbReference>
<dbReference type="EMBL" id="CP064939">
    <property type="protein sequence ID" value="QPH40603.1"/>
    <property type="molecule type" value="Genomic_DNA"/>
</dbReference>
<accession>A0A7S9L1B9</accession>
<dbReference type="InterPro" id="IPR001610">
    <property type="entry name" value="PAC"/>
</dbReference>
<evidence type="ECO:0000256" key="6">
    <source>
        <dbReference type="SAM" id="Coils"/>
    </source>
</evidence>
<keyword evidence="7" id="KW-1133">Transmembrane helix</keyword>
<dbReference type="InterPro" id="IPR013655">
    <property type="entry name" value="PAS_fold_3"/>
</dbReference>
<dbReference type="InterPro" id="IPR036890">
    <property type="entry name" value="HATPase_C_sf"/>
</dbReference>
<evidence type="ECO:0000259" key="9">
    <source>
        <dbReference type="PROSITE" id="PS50112"/>
    </source>
</evidence>
<evidence type="ECO:0000259" key="8">
    <source>
        <dbReference type="PROSITE" id="PS50109"/>
    </source>
</evidence>
<evidence type="ECO:0000256" key="3">
    <source>
        <dbReference type="ARBA" id="ARBA00022553"/>
    </source>
</evidence>
<keyword evidence="5" id="KW-0418">Kinase</keyword>
<dbReference type="Gene3D" id="3.30.565.10">
    <property type="entry name" value="Histidine kinase-like ATPase, C-terminal domain"/>
    <property type="match status" value="1"/>
</dbReference>
<evidence type="ECO:0000256" key="4">
    <source>
        <dbReference type="ARBA" id="ARBA00022679"/>
    </source>
</evidence>
<dbReference type="CDD" id="cd00082">
    <property type="entry name" value="HisKA"/>
    <property type="match status" value="1"/>
</dbReference>
<evidence type="ECO:0000256" key="1">
    <source>
        <dbReference type="ARBA" id="ARBA00000085"/>
    </source>
</evidence>
<dbReference type="Pfam" id="PF08447">
    <property type="entry name" value="PAS_3"/>
    <property type="match status" value="2"/>
</dbReference>
<dbReference type="Pfam" id="PF02518">
    <property type="entry name" value="HATPase_c"/>
    <property type="match status" value="1"/>
</dbReference>
<dbReference type="Proteomes" id="UP000594759">
    <property type="component" value="Chromosome"/>
</dbReference>
<dbReference type="PANTHER" id="PTHR43304:SF1">
    <property type="entry name" value="PAC DOMAIN-CONTAINING PROTEIN"/>
    <property type="match status" value="1"/>
</dbReference>
<dbReference type="GO" id="GO:0000155">
    <property type="term" value="F:phosphorelay sensor kinase activity"/>
    <property type="evidence" value="ECO:0007669"/>
    <property type="project" value="InterPro"/>
</dbReference>
<dbReference type="FunFam" id="3.30.450.20:FF:000099">
    <property type="entry name" value="Sensory box sensor histidine kinase"/>
    <property type="match status" value="1"/>
</dbReference>
<dbReference type="InterPro" id="IPR035965">
    <property type="entry name" value="PAS-like_dom_sf"/>
</dbReference>
<evidence type="ECO:0000256" key="2">
    <source>
        <dbReference type="ARBA" id="ARBA00012438"/>
    </source>
</evidence>
<dbReference type="FunFam" id="3.30.565.10:FF:000006">
    <property type="entry name" value="Sensor histidine kinase WalK"/>
    <property type="match status" value="1"/>
</dbReference>
<feature type="coiled-coil region" evidence="6">
    <location>
        <begin position="346"/>
        <end position="408"/>
    </location>
</feature>
<dbReference type="Gene3D" id="3.30.450.20">
    <property type="entry name" value="PAS domain"/>
    <property type="match status" value="3"/>
</dbReference>
<dbReference type="SMART" id="SM00086">
    <property type="entry name" value="PAC"/>
    <property type="match status" value="2"/>
</dbReference>
<dbReference type="SMART" id="SM00091">
    <property type="entry name" value="PAS"/>
    <property type="match status" value="3"/>
</dbReference>
<dbReference type="Pfam" id="PF00512">
    <property type="entry name" value="HisKA"/>
    <property type="match status" value="1"/>
</dbReference>
<organism evidence="11 12">
    <name type="scientific">Pedobacter endophyticus</name>
    <dbReference type="NCBI Taxonomy" id="2789740"/>
    <lineage>
        <taxon>Bacteria</taxon>
        <taxon>Pseudomonadati</taxon>
        <taxon>Bacteroidota</taxon>
        <taxon>Sphingobacteriia</taxon>
        <taxon>Sphingobacteriales</taxon>
        <taxon>Sphingobacteriaceae</taxon>
        <taxon>Pedobacter</taxon>
    </lineage>
</organism>
<dbReference type="KEGG" id="pex:IZT61_04815"/>
<name>A0A7S9L1B9_9SPHI</name>
<dbReference type="SMART" id="SM00065">
    <property type="entry name" value="GAF"/>
    <property type="match status" value="1"/>
</dbReference>
<keyword evidence="6" id="KW-0175">Coiled coil</keyword>
<dbReference type="PANTHER" id="PTHR43304">
    <property type="entry name" value="PHYTOCHROME-LIKE PROTEIN CPH1"/>
    <property type="match status" value="1"/>
</dbReference>
<dbReference type="EC" id="2.7.13.3" evidence="2"/>
<evidence type="ECO:0000256" key="5">
    <source>
        <dbReference type="ARBA" id="ARBA00022777"/>
    </source>
</evidence>
<dbReference type="Gene3D" id="3.30.450.40">
    <property type="match status" value="1"/>
</dbReference>
<feature type="domain" description="Histidine kinase" evidence="8">
    <location>
        <begin position="655"/>
        <end position="871"/>
    </location>
</feature>
<dbReference type="PROSITE" id="PS50112">
    <property type="entry name" value="PAS"/>
    <property type="match status" value="2"/>
</dbReference>
<keyword evidence="7" id="KW-0812">Transmembrane</keyword>
<dbReference type="SUPFAM" id="SSF55781">
    <property type="entry name" value="GAF domain-like"/>
    <property type="match status" value="1"/>
</dbReference>
<dbReference type="CDD" id="cd00130">
    <property type="entry name" value="PAS"/>
    <property type="match status" value="2"/>
</dbReference>
<protein>
    <recommendedName>
        <fullName evidence="2">histidine kinase</fullName>
        <ecNumber evidence="2">2.7.13.3</ecNumber>
    </recommendedName>
</protein>
<keyword evidence="4" id="KW-0808">Transferase</keyword>
<dbReference type="Pfam" id="PF01590">
    <property type="entry name" value="GAF"/>
    <property type="match status" value="1"/>
</dbReference>
<keyword evidence="12" id="KW-1185">Reference proteome</keyword>
<sequence length="878" mass="99402">MYDLHSSAVFLNLILYIYIELFFTLDMAFAITPSDEQERLEALQSYHILDTATEQDYDELTELASVICGTPIALISLVDKDRQWFKSVKGLPFSQTDRDYSFCAHGILNPDQIFEVEDAQADDRFKDNPLVTGEPNIASYAGVPLVNEDGYALGSLCVIDTEKKKLSQQQRSALKTLAHQVINKLELRRKAIEAQDANEHQQQLYDELSKSKQELQVEQDRLNRFFQQAPTGICILNGPEHIYELVNAGYQQFFPGRKFFGLPVLEALPEIKGTPIEEILNNVYSSGETFAASGQLIPLAYIPDGPVEERYFDFIYQARLNVKDQVDGIIVLAFEVTQAVKDRQALEANKLQLQDLNSEMAAINEELTTATEEQMAINEELNAANEQLVEARTEAARAKELLAQAIESAKIATWFIDPDTRVLHASPKLKEIFGYYEQEDMPYNAAMLHVREDYREQINTAVNDAITKGESYDMEYPLIGYHDRKLKWVRTTGRFFQGADALRPSLSGIVIDITDQIEARSKIEASEKHFRSLADIVPAKISNALPSGEVTFFNQHWLDYSGMNFEDLRDFGYHQMMHPDEISEFQRRLGEAASNGVPLEMEMRFKDINGHYRWHLNIASPVLDDKGQIAMWVGSTTDIERMKEEEQRKIDFVGIVSHELRSPLTSLNGYVQVLALKAKKNGDTATQSILEKTQRQVGKMRKLITGFLDIARMEAGKIHLDKTCFDMAELIGEAEQESLATVTSHTVYFAPVHHTPVFADEDKIGQVVTNFINNAVKYSPQRSTIQVTCLAVGDQIQVSVKDEGMGLAQQDQPHVFDRFYRVESEDMKTTNGFGIGLYLCAEIIHRHEGKIWVESELGKGSTFCFSLPLFTSPEKLID</sequence>
<dbReference type="InterPro" id="IPR036097">
    <property type="entry name" value="HisK_dim/P_sf"/>
</dbReference>
<dbReference type="SUPFAM" id="SSF55785">
    <property type="entry name" value="PYP-like sensor domain (PAS domain)"/>
    <property type="match status" value="2"/>
</dbReference>
<dbReference type="RefSeq" id="WP_196100057.1">
    <property type="nucleotide sequence ID" value="NZ_CP064939.1"/>
</dbReference>
<dbReference type="NCBIfam" id="TIGR00229">
    <property type="entry name" value="sensory_box"/>
    <property type="match status" value="2"/>
</dbReference>
<feature type="domain" description="PAC" evidence="10">
    <location>
        <begin position="599"/>
        <end position="651"/>
    </location>
</feature>
<evidence type="ECO:0000256" key="7">
    <source>
        <dbReference type="SAM" id="Phobius"/>
    </source>
</evidence>
<dbReference type="InterPro" id="IPR004358">
    <property type="entry name" value="Sig_transdc_His_kin-like_C"/>
</dbReference>
<feature type="domain" description="PAS" evidence="9">
    <location>
        <begin position="398"/>
        <end position="469"/>
    </location>
</feature>
<dbReference type="SMART" id="SM00387">
    <property type="entry name" value="HATPase_c"/>
    <property type="match status" value="1"/>
</dbReference>
<dbReference type="Gene3D" id="1.10.287.130">
    <property type="match status" value="1"/>
</dbReference>
<dbReference type="PRINTS" id="PR00344">
    <property type="entry name" value="BCTRLSENSOR"/>
</dbReference>